<dbReference type="SMART" id="SM00422">
    <property type="entry name" value="HTH_MERR"/>
    <property type="match status" value="1"/>
</dbReference>
<organism evidence="3 4">
    <name type="scientific">Streptomyces xanthii</name>
    <dbReference type="NCBI Taxonomy" id="2768069"/>
    <lineage>
        <taxon>Bacteria</taxon>
        <taxon>Bacillati</taxon>
        <taxon>Actinomycetota</taxon>
        <taxon>Actinomycetes</taxon>
        <taxon>Kitasatosporales</taxon>
        <taxon>Streptomycetaceae</taxon>
        <taxon>Streptomyces</taxon>
    </lineage>
</organism>
<dbReference type="PANTHER" id="PTHR30204:SF93">
    <property type="entry name" value="HTH MERR-TYPE DOMAIN-CONTAINING PROTEIN"/>
    <property type="match status" value="1"/>
</dbReference>
<dbReference type="PRINTS" id="PR00040">
    <property type="entry name" value="HTHMERR"/>
</dbReference>
<dbReference type="RefSeq" id="WP_188334961.1">
    <property type="nucleotide sequence ID" value="NZ_CP061281.1"/>
</dbReference>
<dbReference type="GO" id="GO:0003677">
    <property type="term" value="F:DNA binding"/>
    <property type="evidence" value="ECO:0007669"/>
    <property type="project" value="UniProtKB-KW"/>
</dbReference>
<evidence type="ECO:0000313" key="4">
    <source>
        <dbReference type="Proteomes" id="UP000516428"/>
    </source>
</evidence>
<sequence length="318" mass="34856">MTQDTWSIGELAAATGLPVKTLRYYSDSGLLPVAARSTGGHRRYGPEAWERIKLIRRLRALDTPIATITQVVTGERTLGELVATELESVQERLSELRWREATLKALDDCPGEERLGRLEILSRVQRLPEAHRTLTDHWYRELSAALPEPRLDSMVAMLAPAPPQDPVPASALAYAELHLLISTPEFTRWTQDHDEEMRDGPAFYAEIDEAATLTAAALAQGLPPGAGDAVDAFVSAHARARRESDTPAFRAHLHGLVSRSSGFDPRLERYWALVGTATGGRVLNMTVAHRWLTEGLSMSIAATPYTATATTSRGFGTP</sequence>
<keyword evidence="1" id="KW-0238">DNA-binding</keyword>
<dbReference type="Proteomes" id="UP000516428">
    <property type="component" value="Chromosome"/>
</dbReference>
<accession>A0A7H1B0F1</accession>
<dbReference type="Pfam" id="PF13411">
    <property type="entry name" value="MerR_1"/>
    <property type="match status" value="1"/>
</dbReference>
<evidence type="ECO:0000313" key="3">
    <source>
        <dbReference type="EMBL" id="QNS02206.1"/>
    </source>
</evidence>
<dbReference type="KEGG" id="sxn:IAG42_00330"/>
<dbReference type="PANTHER" id="PTHR30204">
    <property type="entry name" value="REDOX-CYCLING DRUG-SENSING TRANSCRIPTIONAL ACTIVATOR SOXR"/>
    <property type="match status" value="1"/>
</dbReference>
<dbReference type="InterPro" id="IPR000551">
    <property type="entry name" value="MerR-type_HTH_dom"/>
</dbReference>
<dbReference type="EMBL" id="CP061281">
    <property type="protein sequence ID" value="QNS02206.1"/>
    <property type="molecule type" value="Genomic_DNA"/>
</dbReference>
<keyword evidence="4" id="KW-1185">Reference proteome</keyword>
<dbReference type="GO" id="GO:0003700">
    <property type="term" value="F:DNA-binding transcription factor activity"/>
    <property type="evidence" value="ECO:0007669"/>
    <property type="project" value="InterPro"/>
</dbReference>
<dbReference type="SUPFAM" id="SSF46955">
    <property type="entry name" value="Putative DNA-binding domain"/>
    <property type="match status" value="1"/>
</dbReference>
<dbReference type="PROSITE" id="PS50937">
    <property type="entry name" value="HTH_MERR_2"/>
    <property type="match status" value="1"/>
</dbReference>
<gene>
    <name evidence="3" type="ORF">IAG42_00330</name>
</gene>
<evidence type="ECO:0000259" key="2">
    <source>
        <dbReference type="PROSITE" id="PS50937"/>
    </source>
</evidence>
<reference evidence="3 4" key="1">
    <citation type="submission" date="2020-09" db="EMBL/GenBank/DDBJ databases">
        <title>A novel species.</title>
        <authorList>
            <person name="Gao J."/>
        </authorList>
    </citation>
    <scope>NUCLEOTIDE SEQUENCE [LARGE SCALE GENOMIC DNA]</scope>
    <source>
        <strain evidence="3 4">CRXT-Y-14</strain>
    </source>
</reference>
<dbReference type="AlphaFoldDB" id="A0A7H1B0F1"/>
<feature type="domain" description="HTH merR-type" evidence="2">
    <location>
        <begin position="5"/>
        <end position="74"/>
    </location>
</feature>
<protein>
    <submittedName>
        <fullName evidence="3">MerR family transcriptional regulator</fullName>
    </submittedName>
</protein>
<proteinExistence type="predicted"/>
<dbReference type="InterPro" id="IPR009061">
    <property type="entry name" value="DNA-bd_dom_put_sf"/>
</dbReference>
<dbReference type="Gene3D" id="1.10.1660.10">
    <property type="match status" value="1"/>
</dbReference>
<dbReference type="InterPro" id="IPR047057">
    <property type="entry name" value="MerR_fam"/>
</dbReference>
<name>A0A7H1B0F1_9ACTN</name>
<evidence type="ECO:0000256" key="1">
    <source>
        <dbReference type="ARBA" id="ARBA00023125"/>
    </source>
</evidence>